<dbReference type="Gramene" id="TraesSTA3B03G01733150.1">
    <property type="protein sequence ID" value="TraesSTA3B03G01733150.1.CDS1"/>
    <property type="gene ID" value="TraesSTA3B03G01733150"/>
</dbReference>
<protein>
    <recommendedName>
        <fullName evidence="5">No apical meristem-associated C-terminal domain-containing protein</fullName>
    </recommendedName>
</protein>
<dbReference type="Gramene" id="TraesLDM3B03G01743340.1">
    <property type="protein sequence ID" value="TraesLDM3B03G01743340.1.CDS1"/>
    <property type="gene ID" value="TraesLDM3B03G01743340"/>
</dbReference>
<dbReference type="EnsemblPlants" id="TraesCS3B02G480900.1">
    <property type="protein sequence ID" value="TraesCS3B02G480900.1.cds1"/>
    <property type="gene ID" value="TraesCS3B02G480900"/>
</dbReference>
<reference evidence="3" key="2">
    <citation type="submission" date="2018-10" db="UniProtKB">
        <authorList>
            <consortium name="EnsemblPlants"/>
        </authorList>
    </citation>
    <scope>IDENTIFICATION</scope>
</reference>
<evidence type="ECO:0000256" key="1">
    <source>
        <dbReference type="SAM" id="Coils"/>
    </source>
</evidence>
<name>A0A3B6FVP7_WHEAT</name>
<reference evidence="3" key="1">
    <citation type="submission" date="2018-08" db="EMBL/GenBank/DDBJ databases">
        <authorList>
            <person name="Rossello M."/>
        </authorList>
    </citation>
    <scope>NUCLEOTIDE SEQUENCE [LARGE SCALE GENOMIC DNA]</scope>
    <source>
        <strain evidence="3">cv. Chinese Spring</strain>
    </source>
</reference>
<proteinExistence type="predicted"/>
<keyword evidence="1" id="KW-0175">Coiled coil</keyword>
<feature type="region of interest" description="Disordered" evidence="2">
    <location>
        <begin position="102"/>
        <end position="126"/>
    </location>
</feature>
<dbReference type="Gramene" id="TraesMAC3B03G01744680.1">
    <property type="protein sequence ID" value="TraesMAC3B03G01744680.1.CDS1"/>
    <property type="gene ID" value="TraesMAC3B03G01744680"/>
</dbReference>
<dbReference type="Gramene" id="TraesWEE_scaffold_037870_01G000200.1">
    <property type="protein sequence ID" value="TraesWEE_scaffold_037870_01G000200.1"/>
    <property type="gene ID" value="TraesWEE_scaffold_037870_01G000200"/>
</dbReference>
<sequence length="126" mass="14302">MVKSNEILLIKTLEAKNELAKKKAQEKQEKCQLLKEETDRKALIEERRANAAEDKAMAKLLQEENKIMMMNRNEMDEVTKEWHDMARLEILERRRLAGRGHALPRFGEHGGSASGGGNGGGEDFIL</sequence>
<dbReference type="Gramene" id="TraesLAC3B03G01685410.1">
    <property type="protein sequence ID" value="TraesLAC3B03G01685410.1.CDS1"/>
    <property type="gene ID" value="TraesLAC3B03G01685410"/>
</dbReference>
<feature type="compositionally biased region" description="Gly residues" evidence="2">
    <location>
        <begin position="109"/>
        <end position="126"/>
    </location>
</feature>
<dbReference type="Gramene" id="TraesCS3B03G1189100.1">
    <property type="protein sequence ID" value="TraesCS3B03G1189100.1.CDS1"/>
    <property type="gene ID" value="TraesCS3B03G1189100"/>
</dbReference>
<evidence type="ECO:0000313" key="3">
    <source>
        <dbReference type="EnsemblPlants" id="TraesCS3B02G480900.1.cds1"/>
    </source>
</evidence>
<dbReference type="AlphaFoldDB" id="A0A3B6FVP7"/>
<accession>A0A3B6FVP7</accession>
<dbReference type="Gramene" id="TraesCS3B02G480900.1">
    <property type="protein sequence ID" value="TraesCS3B02G480900.1.cds1"/>
    <property type="gene ID" value="TraesCS3B02G480900"/>
</dbReference>
<feature type="coiled-coil region" evidence="1">
    <location>
        <begin position="10"/>
        <end position="55"/>
    </location>
</feature>
<dbReference type="Gramene" id="TraesJAG3B03G01751750.1">
    <property type="protein sequence ID" value="TraesJAG3B03G01751750.1.CDS1"/>
    <property type="gene ID" value="TraesJAG3B03G01751750"/>
</dbReference>
<keyword evidence="4" id="KW-1185">Reference proteome</keyword>
<evidence type="ECO:0000313" key="4">
    <source>
        <dbReference type="Proteomes" id="UP000019116"/>
    </source>
</evidence>
<evidence type="ECO:0000256" key="2">
    <source>
        <dbReference type="SAM" id="MobiDB-lite"/>
    </source>
</evidence>
<dbReference type="Gramene" id="TraesNOR3B03G01767700.1">
    <property type="protein sequence ID" value="TraesNOR3B03G01767700.1.CDS1"/>
    <property type="gene ID" value="TraesNOR3B03G01767700"/>
</dbReference>
<evidence type="ECO:0008006" key="5">
    <source>
        <dbReference type="Google" id="ProtNLM"/>
    </source>
</evidence>
<dbReference type="Proteomes" id="UP000019116">
    <property type="component" value="Chromosome 3B"/>
</dbReference>
<dbReference type="OMA" id="ERRCAFE"/>
<organism evidence="3">
    <name type="scientific">Triticum aestivum</name>
    <name type="common">Wheat</name>
    <dbReference type="NCBI Taxonomy" id="4565"/>
    <lineage>
        <taxon>Eukaryota</taxon>
        <taxon>Viridiplantae</taxon>
        <taxon>Streptophyta</taxon>
        <taxon>Embryophyta</taxon>
        <taxon>Tracheophyta</taxon>
        <taxon>Spermatophyta</taxon>
        <taxon>Magnoliopsida</taxon>
        <taxon>Liliopsida</taxon>
        <taxon>Poales</taxon>
        <taxon>Poaceae</taxon>
        <taxon>BOP clade</taxon>
        <taxon>Pooideae</taxon>
        <taxon>Triticodae</taxon>
        <taxon>Triticeae</taxon>
        <taxon>Triticinae</taxon>
        <taxon>Triticum</taxon>
    </lineage>
</organism>